<name>A0ABS3GVV7_9ENTE</name>
<reference evidence="1 2" key="1">
    <citation type="submission" date="2021-03" db="EMBL/GenBank/DDBJ databases">
        <title>Enterococcal diversity collection.</title>
        <authorList>
            <person name="Gilmore M.S."/>
            <person name="Schwartzman J."/>
            <person name="Van Tyne D."/>
            <person name="Martin M."/>
            <person name="Earl A.M."/>
            <person name="Manson A.L."/>
            <person name="Straub T."/>
            <person name="Salamzade R."/>
            <person name="Saavedra J."/>
            <person name="Lebreton F."/>
            <person name="Prichula J."/>
            <person name="Schaufler K."/>
            <person name="Gaca A."/>
            <person name="Sgardioli B."/>
            <person name="Wagenaar J."/>
            <person name="Strong T."/>
        </authorList>
    </citation>
    <scope>NUCLEOTIDE SEQUENCE [LARGE SCALE GENOMIC DNA]</scope>
    <source>
        <strain evidence="1 2">DIV0869a</strain>
    </source>
</reference>
<sequence length="165" mass="20146">MFNELLLQCSHKVIIIMDKQEIKKEIIPFYSSNKPLHDNLLQENFVSLEIRKLFLALDDLMDVIRQVEEEIQLFIFKKKENIVVGEHVEIREVSYFRLIFIKDDIPSYEDYDYKILFERDKFKKIMYSKLQNFKKTLNLPQKKLIYTNMIFYFLQQLADILYMKQ</sequence>
<dbReference type="RefSeq" id="WP_207111489.1">
    <property type="nucleotide sequence ID" value="NZ_JAFLWD010000008.1"/>
</dbReference>
<comment type="caution">
    <text evidence="1">The sequence shown here is derived from an EMBL/GenBank/DDBJ whole genome shotgun (WGS) entry which is preliminary data.</text>
</comment>
<dbReference type="Proteomes" id="UP000664632">
    <property type="component" value="Unassembled WGS sequence"/>
</dbReference>
<keyword evidence="2" id="KW-1185">Reference proteome</keyword>
<evidence type="ECO:0000313" key="1">
    <source>
        <dbReference type="EMBL" id="MBO0439392.1"/>
    </source>
</evidence>
<dbReference type="EMBL" id="JAFLWD010000008">
    <property type="protein sequence ID" value="MBO0439392.1"/>
    <property type="molecule type" value="Genomic_DNA"/>
</dbReference>
<proteinExistence type="predicted"/>
<evidence type="ECO:0000313" key="2">
    <source>
        <dbReference type="Proteomes" id="UP000664632"/>
    </source>
</evidence>
<gene>
    <name evidence="1" type="ORF">JZO69_03395</name>
</gene>
<accession>A0ABS3GVV7</accession>
<protein>
    <submittedName>
        <fullName evidence="1">Uncharacterized protein</fullName>
    </submittedName>
</protein>
<organism evidence="1 2">
    <name type="scientific">Candidatus Enterococcus ikei</name>
    <dbReference type="NCBI Taxonomy" id="2815326"/>
    <lineage>
        <taxon>Bacteria</taxon>
        <taxon>Bacillati</taxon>
        <taxon>Bacillota</taxon>
        <taxon>Bacilli</taxon>
        <taxon>Lactobacillales</taxon>
        <taxon>Enterococcaceae</taxon>
        <taxon>Enterococcus</taxon>
    </lineage>
</organism>